<feature type="transmembrane region" description="Helical" evidence="1">
    <location>
        <begin position="251"/>
        <end position="270"/>
    </location>
</feature>
<feature type="transmembrane region" description="Helical" evidence="1">
    <location>
        <begin position="73"/>
        <end position="93"/>
    </location>
</feature>
<evidence type="ECO:0000313" key="3">
    <source>
        <dbReference type="Proteomes" id="UP000003226"/>
    </source>
</evidence>
<organism evidence="2 3">
    <name type="scientific">Rhodanobacter spathiphylli B39</name>
    <dbReference type="NCBI Taxonomy" id="1163407"/>
    <lineage>
        <taxon>Bacteria</taxon>
        <taxon>Pseudomonadati</taxon>
        <taxon>Pseudomonadota</taxon>
        <taxon>Gammaproteobacteria</taxon>
        <taxon>Lysobacterales</taxon>
        <taxon>Rhodanobacteraceae</taxon>
        <taxon>Rhodanobacter</taxon>
    </lineage>
</organism>
<evidence type="ECO:0000313" key="2">
    <source>
        <dbReference type="EMBL" id="EIL90869.1"/>
    </source>
</evidence>
<feature type="transmembrane region" description="Helical" evidence="1">
    <location>
        <begin position="39"/>
        <end position="61"/>
    </location>
</feature>
<comment type="caution">
    <text evidence="2">The sequence shown here is derived from an EMBL/GenBank/DDBJ whole genome shotgun (WGS) entry which is preliminary data.</text>
</comment>
<keyword evidence="1" id="KW-0812">Transmembrane</keyword>
<feature type="transmembrane region" description="Helical" evidence="1">
    <location>
        <begin position="142"/>
        <end position="160"/>
    </location>
</feature>
<gene>
    <name evidence="2" type="ORF">UU7_15555</name>
</gene>
<proteinExistence type="predicted"/>
<reference evidence="2 3" key="1">
    <citation type="journal article" date="2012" name="J. Bacteriol.">
        <title>Genome sequences for six rhodanobacter strains, isolated from soils and the terrestrial subsurface, with variable denitrification capabilities.</title>
        <authorList>
            <person name="Kostka J.E."/>
            <person name="Green S.J."/>
            <person name="Rishishwar L."/>
            <person name="Prakash O."/>
            <person name="Katz L.S."/>
            <person name="Marino-Ramirez L."/>
            <person name="Jordan I.K."/>
            <person name="Munk C."/>
            <person name="Ivanova N."/>
            <person name="Mikhailova N."/>
            <person name="Watson D.B."/>
            <person name="Brown S.D."/>
            <person name="Palumbo A.V."/>
            <person name="Brooks S.C."/>
        </authorList>
    </citation>
    <scope>NUCLEOTIDE SEQUENCE [LARGE SCALE GENOMIC DNA]</scope>
    <source>
        <strain evidence="2 3">B39</strain>
    </source>
</reference>
<name>I4VUH8_9GAMM</name>
<dbReference type="PATRIC" id="fig|1163407.3.peg.3128"/>
<feature type="transmembrane region" description="Helical" evidence="1">
    <location>
        <begin position="180"/>
        <end position="197"/>
    </location>
</feature>
<accession>I4VUH8</accession>
<keyword evidence="1" id="KW-0472">Membrane</keyword>
<evidence type="ECO:0000256" key="1">
    <source>
        <dbReference type="SAM" id="Phobius"/>
    </source>
</evidence>
<keyword evidence="1" id="KW-1133">Transmembrane helix</keyword>
<dbReference type="eggNOG" id="ENOG5031F81">
    <property type="taxonomic scope" value="Bacteria"/>
</dbReference>
<sequence>MVETSIGCLMSPSRELPTDVTSTHDPALAGTTRSSYAEILLRVLAVSGYGLWIWLGMGLTLGMNQIGNGAMQMPLVLGTALVCAGLALGGLRLSANTAWYGGPPAERRWPKRAAWMALACFLPVLLLLVLGDGHGHVLSMRMAGVALLLCSLVSLVHSAYRFRSQLSPDLQRMSSSLPVSRLVTAWYGGGLWLWLCVMMQGGPGPEHGAYPWILLLLALALLLGLLEGMRWQSLAPAQGSDHDLYVQHLSLPRIAAALLIYVLPCAALLFTDRFGGGLLASALAVPSCLLGKMIEQHVYETALARGLPAGGMNPFP</sequence>
<dbReference type="Proteomes" id="UP000003226">
    <property type="component" value="Unassembled WGS sequence"/>
</dbReference>
<protein>
    <recommendedName>
        <fullName evidence="4">Transmembrane protein</fullName>
    </recommendedName>
</protein>
<feature type="transmembrane region" description="Helical" evidence="1">
    <location>
        <begin position="209"/>
        <end position="231"/>
    </location>
</feature>
<feature type="transmembrane region" description="Helical" evidence="1">
    <location>
        <begin position="113"/>
        <end position="130"/>
    </location>
</feature>
<dbReference type="AlphaFoldDB" id="I4VUH8"/>
<dbReference type="EMBL" id="AJXT01000048">
    <property type="protein sequence ID" value="EIL90869.1"/>
    <property type="molecule type" value="Genomic_DNA"/>
</dbReference>
<evidence type="ECO:0008006" key="4">
    <source>
        <dbReference type="Google" id="ProtNLM"/>
    </source>
</evidence>
<dbReference type="STRING" id="1163407.UU7_15555"/>
<keyword evidence="3" id="KW-1185">Reference proteome</keyword>